<feature type="transmembrane region" description="Helical" evidence="1">
    <location>
        <begin position="129"/>
        <end position="149"/>
    </location>
</feature>
<evidence type="ECO:0000313" key="3">
    <source>
        <dbReference type="Proteomes" id="UP000231701"/>
    </source>
</evidence>
<keyword evidence="1" id="KW-0472">Membrane</keyword>
<feature type="transmembrane region" description="Helical" evidence="1">
    <location>
        <begin position="229"/>
        <end position="249"/>
    </location>
</feature>
<dbReference type="Pfam" id="PF09991">
    <property type="entry name" value="DUF2232"/>
    <property type="match status" value="1"/>
</dbReference>
<reference evidence="2 3" key="1">
    <citation type="submission" date="2016-12" db="EMBL/GenBank/DDBJ databases">
        <title>Isolation and genomic insights into novel planktonic Zetaproteobacteria from stratified waters of the Chesapeake Bay.</title>
        <authorList>
            <person name="McAllister S.M."/>
            <person name="Kato S."/>
            <person name="Chan C.S."/>
            <person name="Chiu B.K."/>
            <person name="Field E.K."/>
        </authorList>
    </citation>
    <scope>NUCLEOTIDE SEQUENCE [LARGE SCALE GENOMIC DNA]</scope>
    <source>
        <strain evidence="2 3">CP-5</strain>
    </source>
</reference>
<dbReference type="AlphaFoldDB" id="A0A2K8KX59"/>
<proteinExistence type="predicted"/>
<accession>A0A2K8KX59</accession>
<dbReference type="OrthoDB" id="5292734at2"/>
<feature type="transmembrane region" description="Helical" evidence="1">
    <location>
        <begin position="23"/>
        <end position="42"/>
    </location>
</feature>
<evidence type="ECO:0000313" key="2">
    <source>
        <dbReference type="EMBL" id="ATX79292.1"/>
    </source>
</evidence>
<feature type="transmembrane region" description="Helical" evidence="1">
    <location>
        <begin position="189"/>
        <end position="209"/>
    </location>
</feature>
<dbReference type="RefSeq" id="WP_100277201.1">
    <property type="nucleotide sequence ID" value="NZ_CP018799.1"/>
</dbReference>
<evidence type="ECO:0000256" key="1">
    <source>
        <dbReference type="SAM" id="Phobius"/>
    </source>
</evidence>
<keyword evidence="3" id="KW-1185">Reference proteome</keyword>
<dbReference type="Proteomes" id="UP000231701">
    <property type="component" value="Chromosome"/>
</dbReference>
<organism evidence="2 3">
    <name type="scientific">Mariprofundus aestuarium</name>
    <dbReference type="NCBI Taxonomy" id="1921086"/>
    <lineage>
        <taxon>Bacteria</taxon>
        <taxon>Pseudomonadati</taxon>
        <taxon>Pseudomonadota</taxon>
        <taxon>Candidatius Mariprofundia</taxon>
        <taxon>Mariprofundales</taxon>
        <taxon>Mariprofundaceae</taxon>
        <taxon>Mariprofundus</taxon>
    </lineage>
</organism>
<name>A0A2K8KX59_MARES</name>
<dbReference type="KEGG" id="maes:Ga0123461_0872"/>
<feature type="transmembrane region" description="Helical" evidence="1">
    <location>
        <begin position="48"/>
        <end position="71"/>
    </location>
</feature>
<dbReference type="PANTHER" id="PTHR41324:SF1">
    <property type="entry name" value="DUF2232 DOMAIN-CONTAINING PROTEIN"/>
    <property type="match status" value="1"/>
</dbReference>
<feature type="transmembrane region" description="Helical" evidence="1">
    <location>
        <begin position="294"/>
        <end position="315"/>
    </location>
</feature>
<protein>
    <submittedName>
        <fullName evidence="2">Putative membrane protein (DUF2232)</fullName>
    </submittedName>
</protein>
<sequence length="330" mass="35545">MDNQPPTPQAMPPLVSFILTRRLSCAAVMTIMLLGMWFPVVIPGLHPVITLLVMTMGMALHLMTPALVALITFGGGLRFALHVAAIASIAVTALSGFSLSAGLVTMLLYGLLPALSATVLMQLQGVRRSAQYVAIGTGIAVVLGLLLAAGTQDAGLRDWVNLLLEPLFADMASIPAEQMQAMQLFRESMVAVLPGLLALSLWMTWWGNVGLARRLAKKYGFYRGDEEDFLTLSFDKTLAYLFSVLILLMSIVTGDLLYLVANAAIVTGGLLAAQGVAVAHSWLKAKGLTFSIGLMYLMLLIWSAMIVPFVIVGLMDIWFDFRRRFPAAGG</sequence>
<gene>
    <name evidence="2" type="ORF">Ga0123461_0872</name>
</gene>
<dbReference type="PANTHER" id="PTHR41324">
    <property type="entry name" value="MEMBRANE PROTEIN-RELATED"/>
    <property type="match status" value="1"/>
</dbReference>
<keyword evidence="1" id="KW-1133">Transmembrane helix</keyword>
<dbReference type="InterPro" id="IPR018710">
    <property type="entry name" value="DUF2232"/>
</dbReference>
<feature type="transmembrane region" description="Helical" evidence="1">
    <location>
        <begin position="83"/>
        <end position="109"/>
    </location>
</feature>
<keyword evidence="1" id="KW-0812">Transmembrane</keyword>
<dbReference type="EMBL" id="CP018799">
    <property type="protein sequence ID" value="ATX79292.1"/>
    <property type="molecule type" value="Genomic_DNA"/>
</dbReference>